<protein>
    <submittedName>
        <fullName evidence="2">DUF805 domain-containing protein</fullName>
    </submittedName>
</protein>
<keyword evidence="1" id="KW-0472">Membrane</keyword>
<gene>
    <name evidence="2" type="ORF">FNB15_02635</name>
</gene>
<accession>A0A516GXL4</accession>
<sequence>MSTAWDDLKGWLSQRRSRISFLRFYVGVLLVLIPIGIVAALLKHNWLFGPVVWLFNIVAFIAFLLSIGAMVQRCHDFSYPGWVVLGWLALDGAISIAAETSWGITGNWLVLWVILGWLFTFALLFIPGTRGPNRYGPDSRDQSVIVEPTVWKP</sequence>
<dbReference type="GO" id="GO:0016020">
    <property type="term" value="C:membrane"/>
    <property type="evidence" value="ECO:0007669"/>
    <property type="project" value="InterPro"/>
</dbReference>
<dbReference type="Pfam" id="PF05656">
    <property type="entry name" value="DUF805"/>
    <property type="match status" value="1"/>
</dbReference>
<feature type="transmembrane region" description="Helical" evidence="1">
    <location>
        <begin position="79"/>
        <end position="98"/>
    </location>
</feature>
<feature type="transmembrane region" description="Helical" evidence="1">
    <location>
        <begin position="21"/>
        <end position="41"/>
    </location>
</feature>
<dbReference type="OrthoDB" id="9812349at2"/>
<reference evidence="2 3" key="1">
    <citation type="submission" date="2019-07" db="EMBL/GenBank/DDBJ databases">
        <title>Genome sequencing for Ferrovibrio sp. K5.</title>
        <authorList>
            <person name="Park S.-J."/>
        </authorList>
    </citation>
    <scope>NUCLEOTIDE SEQUENCE [LARGE SCALE GENOMIC DNA]</scope>
    <source>
        <strain evidence="2 3">K5</strain>
    </source>
</reference>
<feature type="transmembrane region" description="Helical" evidence="1">
    <location>
        <begin position="47"/>
        <end position="67"/>
    </location>
</feature>
<name>A0A516GXL4_9PROT</name>
<dbReference type="KEGG" id="fer:FNB15_02635"/>
<keyword evidence="3" id="KW-1185">Reference proteome</keyword>
<feature type="transmembrane region" description="Helical" evidence="1">
    <location>
        <begin position="104"/>
        <end position="126"/>
    </location>
</feature>
<dbReference type="Proteomes" id="UP000317496">
    <property type="component" value="Chromosome"/>
</dbReference>
<organism evidence="2 3">
    <name type="scientific">Ferrovibrio terrae</name>
    <dbReference type="NCBI Taxonomy" id="2594003"/>
    <lineage>
        <taxon>Bacteria</taxon>
        <taxon>Pseudomonadati</taxon>
        <taxon>Pseudomonadota</taxon>
        <taxon>Alphaproteobacteria</taxon>
        <taxon>Rhodospirillales</taxon>
        <taxon>Rhodospirillaceae</taxon>
        <taxon>Ferrovibrio</taxon>
    </lineage>
</organism>
<evidence type="ECO:0000313" key="2">
    <source>
        <dbReference type="EMBL" id="QDO96242.1"/>
    </source>
</evidence>
<evidence type="ECO:0000313" key="3">
    <source>
        <dbReference type="Proteomes" id="UP000317496"/>
    </source>
</evidence>
<evidence type="ECO:0000256" key="1">
    <source>
        <dbReference type="SAM" id="Phobius"/>
    </source>
</evidence>
<dbReference type="RefSeq" id="WP_144067223.1">
    <property type="nucleotide sequence ID" value="NZ_CP041636.1"/>
</dbReference>
<keyword evidence="1" id="KW-0812">Transmembrane</keyword>
<dbReference type="EMBL" id="CP041636">
    <property type="protein sequence ID" value="QDO96242.1"/>
    <property type="molecule type" value="Genomic_DNA"/>
</dbReference>
<dbReference type="AlphaFoldDB" id="A0A516GXL4"/>
<dbReference type="InterPro" id="IPR008523">
    <property type="entry name" value="DUF805"/>
</dbReference>
<proteinExistence type="predicted"/>
<keyword evidence="1" id="KW-1133">Transmembrane helix</keyword>